<sequence length="167" mass="19467">LVKYLDGYVASLSERVNHLDCRVIGLKTRDCHNILQQLLPLSTRGLLNDNVCEALHEFSNFFKKLCSKELTQADLEYLEDQIALTLCKLERIFPPAFFDIVVHLPVHLVERYLYKLKQYVNNKAFPKGSMVEGYNIEECLTFCSMYLNDIETQFNKVERNYEKFSGS</sequence>
<comment type="caution">
    <text evidence="2">The sequence shown here is derived from an EMBL/GenBank/DDBJ whole genome shotgun (WGS) entry which is preliminary data.</text>
</comment>
<protein>
    <recommendedName>
        <fullName evidence="1">DUF4218 domain-containing protein</fullName>
    </recommendedName>
</protein>
<dbReference type="InterPro" id="IPR025452">
    <property type="entry name" value="DUF4218"/>
</dbReference>
<proteinExistence type="predicted"/>
<gene>
    <name evidence="2" type="ORF">Sradi_1309100</name>
</gene>
<accession>A0AAW2UNZ3</accession>
<reference evidence="2" key="2">
    <citation type="journal article" date="2024" name="Plant">
        <title>Genomic evolution and insights into agronomic trait innovations of Sesamum species.</title>
        <authorList>
            <person name="Miao H."/>
            <person name="Wang L."/>
            <person name="Qu L."/>
            <person name="Liu H."/>
            <person name="Sun Y."/>
            <person name="Le M."/>
            <person name="Wang Q."/>
            <person name="Wei S."/>
            <person name="Zheng Y."/>
            <person name="Lin W."/>
            <person name="Duan Y."/>
            <person name="Cao H."/>
            <person name="Xiong S."/>
            <person name="Wang X."/>
            <person name="Wei L."/>
            <person name="Li C."/>
            <person name="Ma Q."/>
            <person name="Ju M."/>
            <person name="Zhao R."/>
            <person name="Li G."/>
            <person name="Mu C."/>
            <person name="Tian Q."/>
            <person name="Mei H."/>
            <person name="Zhang T."/>
            <person name="Gao T."/>
            <person name="Zhang H."/>
        </authorList>
    </citation>
    <scope>NUCLEOTIDE SEQUENCE</scope>
    <source>
        <strain evidence="2">G02</strain>
    </source>
</reference>
<dbReference type="PANTHER" id="PTHR48258:SF3">
    <property type="entry name" value="FK506-BINDING PROTEIN 4-LIKE ISOFORM X1"/>
    <property type="match status" value="1"/>
</dbReference>
<feature type="non-terminal residue" evidence="2">
    <location>
        <position position="1"/>
    </location>
</feature>
<evidence type="ECO:0000259" key="1">
    <source>
        <dbReference type="Pfam" id="PF13960"/>
    </source>
</evidence>
<evidence type="ECO:0000313" key="2">
    <source>
        <dbReference type="EMBL" id="KAL0418956.1"/>
    </source>
</evidence>
<dbReference type="Pfam" id="PF13960">
    <property type="entry name" value="DUF4218"/>
    <property type="match status" value="1"/>
</dbReference>
<feature type="domain" description="DUF4218" evidence="1">
    <location>
        <begin position="109"/>
        <end position="160"/>
    </location>
</feature>
<reference evidence="2" key="1">
    <citation type="submission" date="2020-06" db="EMBL/GenBank/DDBJ databases">
        <authorList>
            <person name="Li T."/>
            <person name="Hu X."/>
            <person name="Zhang T."/>
            <person name="Song X."/>
            <person name="Zhang H."/>
            <person name="Dai N."/>
            <person name="Sheng W."/>
            <person name="Hou X."/>
            <person name="Wei L."/>
        </authorList>
    </citation>
    <scope>NUCLEOTIDE SEQUENCE</scope>
    <source>
        <strain evidence="2">G02</strain>
        <tissue evidence="2">Leaf</tissue>
    </source>
</reference>
<dbReference type="PANTHER" id="PTHR48258">
    <property type="entry name" value="DUF4218 DOMAIN-CONTAINING PROTEIN-RELATED"/>
    <property type="match status" value="1"/>
</dbReference>
<organism evidence="2">
    <name type="scientific">Sesamum radiatum</name>
    <name type="common">Black benniseed</name>
    <dbReference type="NCBI Taxonomy" id="300843"/>
    <lineage>
        <taxon>Eukaryota</taxon>
        <taxon>Viridiplantae</taxon>
        <taxon>Streptophyta</taxon>
        <taxon>Embryophyta</taxon>
        <taxon>Tracheophyta</taxon>
        <taxon>Spermatophyta</taxon>
        <taxon>Magnoliopsida</taxon>
        <taxon>eudicotyledons</taxon>
        <taxon>Gunneridae</taxon>
        <taxon>Pentapetalae</taxon>
        <taxon>asterids</taxon>
        <taxon>lamiids</taxon>
        <taxon>Lamiales</taxon>
        <taxon>Pedaliaceae</taxon>
        <taxon>Sesamum</taxon>
    </lineage>
</organism>
<dbReference type="EMBL" id="JACGWJ010000005">
    <property type="protein sequence ID" value="KAL0418956.1"/>
    <property type="molecule type" value="Genomic_DNA"/>
</dbReference>
<dbReference type="AlphaFoldDB" id="A0AAW2UNZ3"/>
<name>A0AAW2UNZ3_SESRA</name>